<proteinExistence type="inferred from homology"/>
<dbReference type="Gene3D" id="6.10.140.340">
    <property type="match status" value="1"/>
</dbReference>
<reference evidence="16" key="2">
    <citation type="submission" date="2025-09" db="UniProtKB">
        <authorList>
            <consortium name="Ensembl"/>
        </authorList>
    </citation>
    <scope>IDENTIFICATION</scope>
</reference>
<dbReference type="InterPro" id="IPR031176">
    <property type="entry name" value="ELL/occludin"/>
</dbReference>
<evidence type="ECO:0000256" key="11">
    <source>
        <dbReference type="PROSITE-ProRule" id="PRU00581"/>
    </source>
</evidence>
<evidence type="ECO:0000256" key="2">
    <source>
        <dbReference type="ARBA" id="ARBA00004651"/>
    </source>
</evidence>
<evidence type="ECO:0000256" key="9">
    <source>
        <dbReference type="ARBA" id="ARBA00023054"/>
    </source>
</evidence>
<dbReference type="InterPro" id="IPR008253">
    <property type="entry name" value="Marvel"/>
</dbReference>
<protein>
    <submittedName>
        <fullName evidence="16">MARVEL domain containing 2</fullName>
    </submittedName>
</protein>
<dbReference type="Proteomes" id="UP000472269">
    <property type="component" value="Unplaced"/>
</dbReference>
<keyword evidence="6 11" id="KW-0812">Transmembrane</keyword>
<feature type="domain" description="MARVEL" evidence="14">
    <location>
        <begin position="3"/>
        <end position="178"/>
    </location>
</feature>
<keyword evidence="10 11" id="KW-0472">Membrane</keyword>
<comment type="similarity">
    <text evidence="3 12">Belongs to the ELL/occludin family.</text>
</comment>
<dbReference type="PANTHER" id="PTHR23288:SF3">
    <property type="entry name" value="MARVEL DOMAIN-CONTAINING PROTEIN 2"/>
    <property type="match status" value="1"/>
</dbReference>
<dbReference type="GO" id="GO:0016324">
    <property type="term" value="C:apical plasma membrane"/>
    <property type="evidence" value="ECO:0007669"/>
    <property type="project" value="TreeGrafter"/>
</dbReference>
<evidence type="ECO:0000256" key="1">
    <source>
        <dbReference type="ARBA" id="ARBA00004435"/>
    </source>
</evidence>
<sequence>MKSWAGLLRILCVAELLLGAAVFACVTAYVHKDNEWYNVFGYSQPYGYGPGGAYGGYSYSGPKTPFILVVAGMAWIVTIVLLVLGMSMYYRTILLDSNWWPLTEFGINVALFFLYMSAAIVYVNDTNRGGLCYYQLFKTPINASFCRVEGGQTAAIIFLFVTVIIYLISAVVSLKLWRHEGARRHRELMEQEVSPELLFCIPWICCDGEHLEDLSIKPELLNGHIPAGHIPKPIVMPDYLAKYPAIQTNEMRDRYKAVFNDQFAEYKELSVEVHAVLKKFDELDALLRQLPHHPENIYVSTCEVSLWKTDPAFLEKKERCEYLKNKLSHIKQRIQDYDKVMNWNVQT</sequence>
<keyword evidence="4" id="KW-0796">Tight junction</keyword>
<dbReference type="Pfam" id="PF07303">
    <property type="entry name" value="Occludin_ELL"/>
    <property type="match status" value="1"/>
</dbReference>
<dbReference type="SUPFAM" id="SSF144292">
    <property type="entry name" value="occludin/ELL-like"/>
    <property type="match status" value="1"/>
</dbReference>
<feature type="domain" description="OCEL" evidence="15">
    <location>
        <begin position="237"/>
        <end position="342"/>
    </location>
</feature>
<organism evidence="16 17">
    <name type="scientific">Athene cunicularia</name>
    <name type="common">Burrowing owl</name>
    <name type="synonym">Speotyto cunicularia</name>
    <dbReference type="NCBI Taxonomy" id="194338"/>
    <lineage>
        <taxon>Eukaryota</taxon>
        <taxon>Metazoa</taxon>
        <taxon>Chordata</taxon>
        <taxon>Craniata</taxon>
        <taxon>Vertebrata</taxon>
        <taxon>Euteleostomi</taxon>
        <taxon>Archelosauria</taxon>
        <taxon>Archosauria</taxon>
        <taxon>Dinosauria</taxon>
        <taxon>Saurischia</taxon>
        <taxon>Theropoda</taxon>
        <taxon>Coelurosauria</taxon>
        <taxon>Aves</taxon>
        <taxon>Neognathae</taxon>
        <taxon>Neoaves</taxon>
        <taxon>Telluraves</taxon>
        <taxon>Strigiformes</taxon>
        <taxon>Strigidae</taxon>
        <taxon>Athene</taxon>
    </lineage>
</organism>
<evidence type="ECO:0000256" key="4">
    <source>
        <dbReference type="ARBA" id="ARBA00022427"/>
    </source>
</evidence>
<dbReference type="InterPro" id="IPR010844">
    <property type="entry name" value="Occludin_ELL"/>
</dbReference>
<evidence type="ECO:0000256" key="8">
    <source>
        <dbReference type="ARBA" id="ARBA00022989"/>
    </source>
</evidence>
<feature type="transmembrane region" description="Helical" evidence="13">
    <location>
        <begin position="102"/>
        <end position="123"/>
    </location>
</feature>
<comment type="subcellular location">
    <subcellularLocation>
        <location evidence="1">Cell junction</location>
        <location evidence="1">Tight junction</location>
    </subcellularLocation>
    <subcellularLocation>
        <location evidence="2">Cell membrane</location>
        <topology evidence="2">Multi-pass membrane protein</topology>
    </subcellularLocation>
</comment>
<dbReference type="GO" id="GO:0070830">
    <property type="term" value="P:bicellular tight junction assembly"/>
    <property type="evidence" value="ECO:0007669"/>
    <property type="project" value="TreeGrafter"/>
</dbReference>
<dbReference type="GO" id="GO:0031410">
    <property type="term" value="C:cytoplasmic vesicle"/>
    <property type="evidence" value="ECO:0007669"/>
    <property type="project" value="TreeGrafter"/>
</dbReference>
<evidence type="ECO:0000313" key="16">
    <source>
        <dbReference type="Ensembl" id="ENSACUP00000019791.1"/>
    </source>
</evidence>
<name>A0A663N7T5_ATHCN</name>
<evidence type="ECO:0000313" key="17">
    <source>
        <dbReference type="Proteomes" id="UP000472269"/>
    </source>
</evidence>
<evidence type="ECO:0000259" key="14">
    <source>
        <dbReference type="PROSITE" id="PS51225"/>
    </source>
</evidence>
<keyword evidence="5" id="KW-1003">Cell membrane</keyword>
<keyword evidence="17" id="KW-1185">Reference proteome</keyword>
<evidence type="ECO:0000256" key="12">
    <source>
        <dbReference type="PROSITE-ProRule" id="PRU01324"/>
    </source>
</evidence>
<evidence type="ECO:0000256" key="10">
    <source>
        <dbReference type="ARBA" id="ARBA00023136"/>
    </source>
</evidence>
<gene>
    <name evidence="16" type="primary">MARVELD2</name>
</gene>
<evidence type="ECO:0000256" key="13">
    <source>
        <dbReference type="SAM" id="Phobius"/>
    </source>
</evidence>
<accession>A0A663N7T5</accession>
<dbReference type="Pfam" id="PF01284">
    <property type="entry name" value="MARVEL"/>
    <property type="match status" value="1"/>
</dbReference>
<keyword evidence="9" id="KW-0175">Coiled coil</keyword>
<feature type="transmembrane region" description="Helical" evidence="13">
    <location>
        <begin position="66"/>
        <end position="90"/>
    </location>
</feature>
<evidence type="ECO:0000256" key="5">
    <source>
        <dbReference type="ARBA" id="ARBA00022475"/>
    </source>
</evidence>
<dbReference type="PROSITE" id="PS51980">
    <property type="entry name" value="OCEL"/>
    <property type="match status" value="1"/>
</dbReference>
<dbReference type="PROSITE" id="PS51225">
    <property type="entry name" value="MARVEL"/>
    <property type="match status" value="1"/>
</dbReference>
<dbReference type="GO" id="GO:0005923">
    <property type="term" value="C:bicellular tight junction"/>
    <property type="evidence" value="ECO:0007669"/>
    <property type="project" value="UniProtKB-SubCell"/>
</dbReference>
<keyword evidence="8 13" id="KW-1133">Transmembrane helix</keyword>
<reference evidence="16" key="1">
    <citation type="submission" date="2025-08" db="UniProtKB">
        <authorList>
            <consortium name="Ensembl"/>
        </authorList>
    </citation>
    <scope>IDENTIFICATION</scope>
</reference>
<evidence type="ECO:0000256" key="6">
    <source>
        <dbReference type="ARBA" id="ARBA00022692"/>
    </source>
</evidence>
<feature type="transmembrane region" description="Helical" evidence="13">
    <location>
        <begin position="7"/>
        <end position="30"/>
    </location>
</feature>
<evidence type="ECO:0000256" key="3">
    <source>
        <dbReference type="ARBA" id="ARBA00009171"/>
    </source>
</evidence>
<dbReference type="AlphaFoldDB" id="A0A663N7T5"/>
<feature type="transmembrane region" description="Helical" evidence="13">
    <location>
        <begin position="154"/>
        <end position="177"/>
    </location>
</feature>
<keyword evidence="7" id="KW-0965">Cell junction</keyword>
<evidence type="ECO:0000256" key="7">
    <source>
        <dbReference type="ARBA" id="ARBA00022949"/>
    </source>
</evidence>
<dbReference type="Ensembl" id="ENSACUT00000021111.1">
    <property type="protein sequence ID" value="ENSACUP00000019791.1"/>
    <property type="gene ID" value="ENSACUG00000013233.1"/>
</dbReference>
<evidence type="ECO:0000259" key="15">
    <source>
        <dbReference type="PROSITE" id="PS51980"/>
    </source>
</evidence>
<dbReference type="PANTHER" id="PTHR23288">
    <property type="entry name" value="OCCLUDIN AND RNA POLYMERASE II ELONGATION FACTOR ELL"/>
    <property type="match status" value="1"/>
</dbReference>